<comment type="function">
    <text evidence="8">Component of the Mediator complex, a coactivator involved in the regulated transcription of nearly all RNA polymerase II-dependent genes. Mediator functions as a bridge to convey information from gene-specific regulatory proteins to the basal RNA polymerase II transcription machinery. Mediator is recruited to promoters by direct interactions with regulatory proteins and serves as a scaffold for the assembly of a functional preinitiation complex with RNA polymerase II and the general transcription factors.</text>
</comment>
<protein>
    <recommendedName>
        <fullName evidence="3 8">Mediator of RNA polymerase II transcription subunit 4</fullName>
    </recommendedName>
    <alternativeName>
        <fullName evidence="7 8">Mediator complex subunit 4</fullName>
    </alternativeName>
</protein>
<evidence type="ECO:0000256" key="2">
    <source>
        <dbReference type="ARBA" id="ARBA00009626"/>
    </source>
</evidence>
<evidence type="ECO:0000256" key="6">
    <source>
        <dbReference type="ARBA" id="ARBA00023242"/>
    </source>
</evidence>
<proteinExistence type="inferred from homology"/>
<gene>
    <name evidence="8 10" type="primary">MED4</name>
    <name evidence="10" type="ORF">FIM1_2641</name>
</gene>
<comment type="subunit">
    <text evidence="8">Component of the Mediator complex.</text>
</comment>
<reference evidence="10 11" key="1">
    <citation type="submission" date="2016-03" db="EMBL/GenBank/DDBJ databases">
        <title>How can Kluyveromyces marxianus grow so fast - potential evolutionary course in Saccharomyces Complex revealed by comparative genomics.</title>
        <authorList>
            <person name="Mo W."/>
            <person name="Lu W."/>
            <person name="Yang X."/>
            <person name="Qi J."/>
            <person name="Lv H."/>
        </authorList>
    </citation>
    <scope>NUCLEOTIDE SEQUENCE [LARGE SCALE GENOMIC DNA]</scope>
    <source>
        <strain evidence="10 11">FIM1</strain>
    </source>
</reference>
<comment type="subcellular location">
    <subcellularLocation>
        <location evidence="1 8">Nucleus</location>
    </subcellularLocation>
</comment>
<evidence type="ECO:0000256" key="1">
    <source>
        <dbReference type="ARBA" id="ARBA00004123"/>
    </source>
</evidence>
<keyword evidence="8" id="KW-0010">Activator</keyword>
<evidence type="ECO:0000256" key="9">
    <source>
        <dbReference type="SAM" id="MobiDB-lite"/>
    </source>
</evidence>
<accession>A0ABX6EXY6</accession>
<organism evidence="10 11">
    <name type="scientific">Kluyveromyces marxianus</name>
    <name type="common">Yeast</name>
    <name type="synonym">Candida kefyr</name>
    <dbReference type="NCBI Taxonomy" id="4911"/>
    <lineage>
        <taxon>Eukaryota</taxon>
        <taxon>Fungi</taxon>
        <taxon>Dikarya</taxon>
        <taxon>Ascomycota</taxon>
        <taxon>Saccharomycotina</taxon>
        <taxon>Saccharomycetes</taxon>
        <taxon>Saccharomycetales</taxon>
        <taxon>Saccharomycetaceae</taxon>
        <taxon>Kluyveromyces</taxon>
    </lineage>
</organism>
<sequence>MSTPMRIASSTSVVTQPVSGQERIGEELQSVGIYQDLERYEETIQKLSESVDSFKPDLSLITKIIECDRNLYKTLEGFHEYYKIKIELDKLEEEQKEIGRKTKFMLENLNSCFQSLNELPMLEQVEFEQETMLKQREKIHSKVVLDYAMKLAKFTRFPPTFDKSMVGPNNFIWPAEDSLRKGMLAMASLKKKELLGAALDDDNNDDDGNANIDEANKQTEGSPKPEEEDVAKERRGSYEFAANGKEQSDDKPEGDADLELDLDLDLFNPDEF</sequence>
<evidence type="ECO:0000256" key="5">
    <source>
        <dbReference type="ARBA" id="ARBA00023163"/>
    </source>
</evidence>
<feature type="compositionally biased region" description="Acidic residues" evidence="9">
    <location>
        <begin position="255"/>
        <end position="272"/>
    </location>
</feature>
<dbReference type="PANTHER" id="PTHR13208:SF2">
    <property type="entry name" value="MEDIATOR OF RNA POLYMERASE II TRANSCRIPTION SUBUNIT 4"/>
    <property type="match status" value="1"/>
</dbReference>
<evidence type="ECO:0000256" key="4">
    <source>
        <dbReference type="ARBA" id="ARBA00023015"/>
    </source>
</evidence>
<dbReference type="EMBL" id="CP015057">
    <property type="protein sequence ID" value="QGN15943.1"/>
    <property type="molecule type" value="Genomic_DNA"/>
</dbReference>
<name>A0ABX6EXY6_KLUMA</name>
<keyword evidence="5 8" id="KW-0804">Transcription</keyword>
<comment type="similarity">
    <text evidence="2 8">Belongs to the Mediator complex subunit 4 family.</text>
</comment>
<evidence type="ECO:0000256" key="3">
    <source>
        <dbReference type="ARBA" id="ARBA00020629"/>
    </source>
</evidence>
<evidence type="ECO:0000256" key="8">
    <source>
        <dbReference type="RuleBase" id="RU364141"/>
    </source>
</evidence>
<feature type="region of interest" description="Disordered" evidence="9">
    <location>
        <begin position="200"/>
        <end position="272"/>
    </location>
</feature>
<dbReference type="InterPro" id="IPR019258">
    <property type="entry name" value="Mediator_Med4"/>
</dbReference>
<dbReference type="Pfam" id="PF10018">
    <property type="entry name" value="Med4"/>
    <property type="match status" value="1"/>
</dbReference>
<dbReference type="Proteomes" id="UP000422736">
    <property type="component" value="Chromosome 4"/>
</dbReference>
<dbReference type="PANTHER" id="PTHR13208">
    <property type="entry name" value="MEDIATOR OF RNA POLYMERASE II TRANSCRIPTION SUBUNIT 4"/>
    <property type="match status" value="1"/>
</dbReference>
<evidence type="ECO:0000313" key="11">
    <source>
        <dbReference type="Proteomes" id="UP000422736"/>
    </source>
</evidence>
<evidence type="ECO:0000313" key="10">
    <source>
        <dbReference type="EMBL" id="QGN15943.1"/>
    </source>
</evidence>
<keyword evidence="11" id="KW-1185">Reference proteome</keyword>
<keyword evidence="6 8" id="KW-0539">Nucleus</keyword>
<keyword evidence="4 8" id="KW-0805">Transcription regulation</keyword>
<evidence type="ECO:0000256" key="7">
    <source>
        <dbReference type="ARBA" id="ARBA00031257"/>
    </source>
</evidence>